<dbReference type="AlphaFoldDB" id="A0A3P3XH08"/>
<evidence type="ECO:0000256" key="4">
    <source>
        <dbReference type="ARBA" id="ARBA00022475"/>
    </source>
</evidence>
<reference evidence="10" key="1">
    <citation type="submission" date="2017-02" db="EMBL/GenBank/DDBJ databases">
        <authorList>
            <person name="Regsiter A."/>
            <person name="William W."/>
        </authorList>
    </citation>
    <scope>NUCLEOTIDE SEQUENCE</scope>
    <source>
        <strain evidence="10">Bib</strain>
    </source>
</reference>
<feature type="transmembrane region" description="Helical" evidence="9">
    <location>
        <begin position="42"/>
        <end position="64"/>
    </location>
</feature>
<feature type="transmembrane region" description="Helical" evidence="9">
    <location>
        <begin position="146"/>
        <end position="164"/>
    </location>
</feature>
<feature type="transmembrane region" description="Helical" evidence="9">
    <location>
        <begin position="278"/>
        <end position="299"/>
    </location>
</feature>
<evidence type="ECO:0000256" key="6">
    <source>
        <dbReference type="ARBA" id="ARBA00022692"/>
    </source>
</evidence>
<feature type="transmembrane region" description="Helical" evidence="9">
    <location>
        <begin position="170"/>
        <end position="189"/>
    </location>
</feature>
<keyword evidence="8 9" id="KW-0472">Membrane</keyword>
<evidence type="ECO:0000256" key="8">
    <source>
        <dbReference type="ARBA" id="ARBA00023136"/>
    </source>
</evidence>
<dbReference type="InterPro" id="IPR026046">
    <property type="entry name" value="UBIAD1"/>
</dbReference>
<feature type="transmembrane region" description="Helical" evidence="9">
    <location>
        <begin position="115"/>
        <end position="134"/>
    </location>
</feature>
<dbReference type="Pfam" id="PF01040">
    <property type="entry name" value="UbiA"/>
    <property type="match status" value="1"/>
</dbReference>
<dbReference type="GO" id="GO:0009234">
    <property type="term" value="P:menaquinone biosynthetic process"/>
    <property type="evidence" value="ECO:0007669"/>
    <property type="project" value="UniProtKB-UniPathway"/>
</dbReference>
<feature type="transmembrane region" description="Helical" evidence="9">
    <location>
        <begin position="227"/>
        <end position="258"/>
    </location>
</feature>
<keyword evidence="7 9" id="KW-1133">Transmembrane helix</keyword>
<dbReference type="EMBL" id="FWDM01000011">
    <property type="protein sequence ID" value="SLM11328.1"/>
    <property type="molecule type" value="Genomic_DNA"/>
</dbReference>
<evidence type="ECO:0000256" key="9">
    <source>
        <dbReference type="SAM" id="Phobius"/>
    </source>
</evidence>
<evidence type="ECO:0000256" key="3">
    <source>
        <dbReference type="ARBA" id="ARBA00022428"/>
    </source>
</evidence>
<evidence type="ECO:0000313" key="10">
    <source>
        <dbReference type="EMBL" id="SLM11328.1"/>
    </source>
</evidence>
<dbReference type="Gene3D" id="1.10.357.140">
    <property type="entry name" value="UbiA prenyltransferase"/>
    <property type="match status" value="1"/>
</dbReference>
<feature type="transmembrane region" description="Helical" evidence="9">
    <location>
        <begin position="85"/>
        <end position="109"/>
    </location>
</feature>
<protein>
    <submittedName>
        <fullName evidence="10">UbiA prenyltransferase</fullName>
    </submittedName>
</protein>
<dbReference type="CDD" id="cd13962">
    <property type="entry name" value="PT_UbiA_UBIAD1"/>
    <property type="match status" value="1"/>
</dbReference>
<sequence length="305" mass="32401">MTFRQFSGIVELRTKIVSASTYSIGLLYALAVKGSVDPLKALLLGVAGLLVDMGTTGFNTYFDWYRNVDDPRFNREEAKVLIHEGVSPGSALGISLICFGLAGAIGFALTWMVGLPLMVLGLCSMLVGFFYSAGPKPISSTPFGELFAGGFLGSVYFCICLYVLTGTISGRFLLVSLPQTLAIAAILSANNACDIEGDSAAGRWTLAVVLGKALAPLLIYVEMGSALLLLMIFGFSGILPLYSAWCAMLGGIGVVFILNRMHRIGYSHETKGPIMGKISLAFMVQSAAQIAALSLMLIFSKGFLN</sequence>
<dbReference type="GO" id="GO:0004659">
    <property type="term" value="F:prenyltransferase activity"/>
    <property type="evidence" value="ECO:0007669"/>
    <property type="project" value="InterPro"/>
</dbReference>
<feature type="transmembrane region" description="Helical" evidence="9">
    <location>
        <begin position="201"/>
        <end position="221"/>
    </location>
</feature>
<dbReference type="PANTHER" id="PTHR13929">
    <property type="entry name" value="1,4-DIHYDROXY-2-NAPHTHOATE OCTAPRENYLTRANSFERASE"/>
    <property type="match status" value="1"/>
</dbReference>
<evidence type="ECO:0000256" key="1">
    <source>
        <dbReference type="ARBA" id="ARBA00004141"/>
    </source>
</evidence>
<keyword evidence="3" id="KW-0474">Menaquinone biosynthesis</keyword>
<dbReference type="InterPro" id="IPR000537">
    <property type="entry name" value="UbiA_prenyltransferase"/>
</dbReference>
<accession>A0A3P3XH08</accession>
<dbReference type="PANTHER" id="PTHR13929:SF0">
    <property type="entry name" value="UBIA PRENYLTRANSFERASE DOMAIN-CONTAINING PROTEIN 1"/>
    <property type="match status" value="1"/>
</dbReference>
<organism evidence="10">
    <name type="scientific">uncultured spirochete</name>
    <dbReference type="NCBI Taxonomy" id="156406"/>
    <lineage>
        <taxon>Bacteria</taxon>
        <taxon>Pseudomonadati</taxon>
        <taxon>Spirochaetota</taxon>
        <taxon>Spirochaetia</taxon>
        <taxon>Spirochaetales</taxon>
        <taxon>environmental samples</taxon>
    </lineage>
</organism>
<dbReference type="GO" id="GO:0016020">
    <property type="term" value="C:membrane"/>
    <property type="evidence" value="ECO:0007669"/>
    <property type="project" value="UniProtKB-SubCell"/>
</dbReference>
<gene>
    <name evidence="10" type="ORF">SPIROBIBN47_190043</name>
</gene>
<dbReference type="GO" id="GO:0042371">
    <property type="term" value="P:vitamin K biosynthetic process"/>
    <property type="evidence" value="ECO:0007669"/>
    <property type="project" value="TreeGrafter"/>
</dbReference>
<proteinExistence type="predicted"/>
<dbReference type="InterPro" id="IPR044878">
    <property type="entry name" value="UbiA_sf"/>
</dbReference>
<evidence type="ECO:0000256" key="7">
    <source>
        <dbReference type="ARBA" id="ARBA00022989"/>
    </source>
</evidence>
<feature type="transmembrane region" description="Helical" evidence="9">
    <location>
        <begin position="12"/>
        <end position="30"/>
    </location>
</feature>
<keyword evidence="6 9" id="KW-0812">Transmembrane</keyword>
<keyword evidence="5 10" id="KW-0808">Transferase</keyword>
<comment type="subcellular location">
    <subcellularLocation>
        <location evidence="1">Membrane</location>
        <topology evidence="1">Multi-pass membrane protein</topology>
    </subcellularLocation>
</comment>
<evidence type="ECO:0000256" key="5">
    <source>
        <dbReference type="ARBA" id="ARBA00022679"/>
    </source>
</evidence>
<comment type="pathway">
    <text evidence="2">Quinol/quinone metabolism; menaquinone biosynthesis.</text>
</comment>
<evidence type="ECO:0000256" key="2">
    <source>
        <dbReference type="ARBA" id="ARBA00004863"/>
    </source>
</evidence>
<keyword evidence="4" id="KW-1003">Cell membrane</keyword>
<name>A0A3P3XH08_9SPIR</name>
<dbReference type="UniPathway" id="UPA00079"/>